<dbReference type="InterPro" id="IPR029063">
    <property type="entry name" value="SAM-dependent_MTases_sf"/>
</dbReference>
<dbReference type="EMBL" id="SMDC01000004">
    <property type="protein sequence ID" value="TCW36260.1"/>
    <property type="molecule type" value="Genomic_DNA"/>
</dbReference>
<reference evidence="3 4" key="1">
    <citation type="submission" date="2019-03" db="EMBL/GenBank/DDBJ databases">
        <title>Genomic Encyclopedia of Type Strains, Phase IV (KMG-IV): sequencing the most valuable type-strain genomes for metagenomic binning, comparative biology and taxonomic classification.</title>
        <authorList>
            <person name="Goeker M."/>
        </authorList>
    </citation>
    <scope>NUCLEOTIDE SEQUENCE [LARGE SCALE GENOMIC DNA]</scope>
    <source>
        <strain evidence="3 4">DSM 203</strain>
    </source>
</reference>
<sequence>MHAPEETRHAQRISTALSARIDAEIAASADALLPFDRFMELALYAPGLGYYVAGAPKFGRGGDFITAPEYSPLFGQCLAAQCAEALARLGGGDVLEFGAGSGALAAQVITQLAALDRLPERYLILEPSPDLQAAQRERLATLPAPLAARCHWLERLPEGFNGVVIGNEVLDAMPVHRFAIGAAGEVLEVFVTGEDGQFREVQAAARSPGLVEAVEALQAAGLARAPGYGSEINLRLGPWFAALDGALEHALVLLADYGYPRPLYYHPERDMGTLMCHHRHRAHDDPYRHPGLQDITAHVDFSAVAEAATRAGFGLAGFTTQAHFLIGCGIDTLLAAAPDPLDLAQQAKQLLLPDAMGERFKVIGLTRGLDGPWRGFGERDLGDRL</sequence>
<evidence type="ECO:0000256" key="2">
    <source>
        <dbReference type="ARBA" id="ARBA00022679"/>
    </source>
</evidence>
<comment type="caution">
    <text evidence="3">The sequence shown here is derived from an EMBL/GenBank/DDBJ whole genome shotgun (WGS) entry which is preliminary data.</text>
</comment>
<keyword evidence="2 3" id="KW-0808">Transferase</keyword>
<dbReference type="Gene3D" id="3.40.50.12710">
    <property type="match status" value="1"/>
</dbReference>
<evidence type="ECO:0000313" key="3">
    <source>
        <dbReference type="EMBL" id="TCW36260.1"/>
    </source>
</evidence>
<keyword evidence="1 3" id="KW-0489">Methyltransferase</keyword>
<accession>A0A4V2W9Q2</accession>
<organism evidence="3 4">
    <name type="scientific">Marichromatium gracile</name>
    <name type="common">Chromatium gracile</name>
    <dbReference type="NCBI Taxonomy" id="1048"/>
    <lineage>
        <taxon>Bacteria</taxon>
        <taxon>Pseudomonadati</taxon>
        <taxon>Pseudomonadota</taxon>
        <taxon>Gammaproteobacteria</taxon>
        <taxon>Chromatiales</taxon>
        <taxon>Chromatiaceae</taxon>
        <taxon>Marichromatium</taxon>
    </lineage>
</organism>
<evidence type="ECO:0000313" key="4">
    <source>
        <dbReference type="Proteomes" id="UP000295247"/>
    </source>
</evidence>
<gene>
    <name evidence="3" type="ORF">EDC29_10443</name>
</gene>
<dbReference type="PANTHER" id="PTHR12049">
    <property type="entry name" value="PROTEIN ARGININE METHYLTRANSFERASE NDUFAF7, MITOCHONDRIAL"/>
    <property type="match status" value="1"/>
</dbReference>
<dbReference type="Proteomes" id="UP000295247">
    <property type="component" value="Unassembled WGS sequence"/>
</dbReference>
<evidence type="ECO:0000256" key="1">
    <source>
        <dbReference type="ARBA" id="ARBA00022603"/>
    </source>
</evidence>
<dbReference type="GO" id="GO:0035243">
    <property type="term" value="F:protein-arginine omega-N symmetric methyltransferase activity"/>
    <property type="evidence" value="ECO:0007669"/>
    <property type="project" value="TreeGrafter"/>
</dbReference>
<dbReference type="PANTHER" id="PTHR12049:SF7">
    <property type="entry name" value="PROTEIN ARGININE METHYLTRANSFERASE NDUFAF7, MITOCHONDRIAL"/>
    <property type="match status" value="1"/>
</dbReference>
<dbReference type="AlphaFoldDB" id="A0A4V2W9Q2"/>
<proteinExistence type="predicted"/>
<dbReference type="GO" id="GO:0032259">
    <property type="term" value="P:methylation"/>
    <property type="evidence" value="ECO:0007669"/>
    <property type="project" value="UniProtKB-KW"/>
</dbReference>
<dbReference type="SUPFAM" id="SSF53335">
    <property type="entry name" value="S-adenosyl-L-methionine-dependent methyltransferases"/>
    <property type="match status" value="1"/>
</dbReference>
<protein>
    <submittedName>
        <fullName evidence="3">SAM-dependent MidA family methyltransferase</fullName>
    </submittedName>
</protein>
<name>A0A4V2W9Q2_MARGR</name>
<dbReference type="InterPro" id="IPR003788">
    <property type="entry name" value="NDUFAF7"/>
</dbReference>
<dbReference type="InterPro" id="IPR038375">
    <property type="entry name" value="NDUFAF7_sf"/>
</dbReference>
<dbReference type="Pfam" id="PF02636">
    <property type="entry name" value="Methyltransf_28"/>
    <property type="match status" value="1"/>
</dbReference>
<dbReference type="RefSeq" id="WP_123141513.1">
    <property type="nucleotide sequence ID" value="NZ_NRRH01000019.1"/>
</dbReference>